<protein>
    <submittedName>
        <fullName evidence="1">Uncharacterized protein</fullName>
    </submittedName>
</protein>
<reference evidence="1 2" key="1">
    <citation type="journal article" date="2006" name="Nat. Biotechnol.">
        <title>Complete genome sequence of the entomopathogenic and metabolically versatile soil bacterium Pseudomonas entomophila.</title>
        <authorList>
            <person name="Vodovar N."/>
            <person name="Vallenet D."/>
            <person name="Cruveiller S."/>
            <person name="Rouy Z."/>
            <person name="Barbe V."/>
            <person name="Acosta C."/>
            <person name="Cattolico L."/>
            <person name="Jubin C."/>
            <person name="Lajus A."/>
            <person name="Segurens B."/>
            <person name="Vacherie B."/>
            <person name="Wincker P."/>
            <person name="Weissenbach J."/>
            <person name="Lemaitre B."/>
            <person name="Medigue C."/>
            <person name="Boccard F."/>
        </authorList>
    </citation>
    <scope>NUCLEOTIDE SEQUENCE [LARGE SCALE GENOMIC DNA]</scope>
    <source>
        <strain evidence="1 2">L48</strain>
    </source>
</reference>
<evidence type="ECO:0000313" key="2">
    <source>
        <dbReference type="Proteomes" id="UP000000658"/>
    </source>
</evidence>
<accession>Q1IBB6</accession>
<name>Q1IBB6_PSEE4</name>
<sequence length="89" mass="9883">MPTENRSTTEKKLSIRECCECGSDALTWQTHNKNVGHAQHGRLTTQDIQCLLVLGCDECSETLAVVSADQIATWLTETKHARAEPEVRS</sequence>
<dbReference type="EMBL" id="CT573326">
    <property type="protein sequence ID" value="CAK15049.1"/>
    <property type="molecule type" value="Genomic_DNA"/>
</dbReference>
<dbReference type="KEGG" id="pen:PSEEN2230"/>
<dbReference type="AlphaFoldDB" id="Q1IBB6"/>
<gene>
    <name evidence="1" type="ordered locus">PSEEN2230</name>
</gene>
<dbReference type="HOGENOM" id="CLU_2452281_0_0_6"/>
<organism evidence="1 2">
    <name type="scientific">Pseudomonas entomophila (strain L48)</name>
    <dbReference type="NCBI Taxonomy" id="384676"/>
    <lineage>
        <taxon>Bacteria</taxon>
        <taxon>Pseudomonadati</taxon>
        <taxon>Pseudomonadota</taxon>
        <taxon>Gammaproteobacteria</taxon>
        <taxon>Pseudomonadales</taxon>
        <taxon>Pseudomonadaceae</taxon>
        <taxon>Pseudomonas</taxon>
    </lineage>
</organism>
<dbReference type="Proteomes" id="UP000000658">
    <property type="component" value="Chromosome"/>
</dbReference>
<dbReference type="STRING" id="384676.PSEEN2230"/>
<evidence type="ECO:0000313" key="1">
    <source>
        <dbReference type="EMBL" id="CAK15049.1"/>
    </source>
</evidence>
<proteinExistence type="predicted"/>